<sequence length="280" mass="31389">MFGVGKSYRRATDIHERFGGQQRGGIATPKDHRAVFLFTSPGGEEHGYIDGFVDGIFMYTGEGQLGDMKMQKGNLAIRDHQANGKKLYIFEKQDSKSPFVTFIGEAECIDYHEEKRPDRDGNLRNAFVFHLTVDSILDKEQVHEPKKIYGDYTETKLKNSSLKELRELALAAASASPNPTSKERASITQLRSEAIKQYVLKRSKGICEGCGDPAPFETKSGPFLECHHMTRLADGGPDHPENVVAVCPNCHRRAHYATDAKEYNQTLIDKVRLIEDELAL</sequence>
<dbReference type="InterPro" id="IPR003615">
    <property type="entry name" value="HNH_nuc"/>
</dbReference>
<gene>
    <name evidence="2" type="ORF">CWE12_09635</name>
</gene>
<accession>A0ABY0BXS4</accession>
<dbReference type="Pfam" id="PF01844">
    <property type="entry name" value="HNH"/>
    <property type="match status" value="1"/>
</dbReference>
<protein>
    <submittedName>
        <fullName evidence="2">HNH endonuclease</fullName>
    </submittedName>
</protein>
<feature type="domain" description="HNH nuclease" evidence="1">
    <location>
        <begin position="194"/>
        <end position="252"/>
    </location>
</feature>
<keyword evidence="3" id="KW-1185">Reference proteome</keyword>
<evidence type="ECO:0000259" key="1">
    <source>
        <dbReference type="SMART" id="SM00507"/>
    </source>
</evidence>
<dbReference type="InterPro" id="IPR002711">
    <property type="entry name" value="HNH"/>
</dbReference>
<keyword evidence="2" id="KW-0540">Nuclease</keyword>
<keyword evidence="2" id="KW-0255">Endonuclease</keyword>
<name>A0ABY0BXS4_9GAMM</name>
<organism evidence="2 3">
    <name type="scientific">Aliidiomarina sedimenti</name>
    <dbReference type="NCBI Taxonomy" id="1933879"/>
    <lineage>
        <taxon>Bacteria</taxon>
        <taxon>Pseudomonadati</taxon>
        <taxon>Pseudomonadota</taxon>
        <taxon>Gammaproteobacteria</taxon>
        <taxon>Alteromonadales</taxon>
        <taxon>Idiomarinaceae</taxon>
        <taxon>Aliidiomarina</taxon>
    </lineage>
</organism>
<dbReference type="Pfam" id="PF26348">
    <property type="entry name" value="SRA_ScoMcrA"/>
    <property type="match status" value="1"/>
</dbReference>
<keyword evidence="2" id="KW-0378">Hydrolase</keyword>
<dbReference type="SMART" id="SM00507">
    <property type="entry name" value="HNHc"/>
    <property type="match status" value="1"/>
</dbReference>
<dbReference type="GO" id="GO:0004519">
    <property type="term" value="F:endonuclease activity"/>
    <property type="evidence" value="ECO:0007669"/>
    <property type="project" value="UniProtKB-KW"/>
</dbReference>
<dbReference type="CDD" id="cd00085">
    <property type="entry name" value="HNHc"/>
    <property type="match status" value="1"/>
</dbReference>
<reference evidence="2 3" key="1">
    <citation type="journal article" date="2018" name="Front. Microbiol.">
        <title>Genome-Based Analysis Reveals the Taxonomy and Diversity of the Family Idiomarinaceae.</title>
        <authorList>
            <person name="Liu Y."/>
            <person name="Lai Q."/>
            <person name="Shao Z."/>
        </authorList>
    </citation>
    <scope>NUCLEOTIDE SEQUENCE [LARGE SCALE GENOMIC DNA]</scope>
    <source>
        <strain evidence="2 3">GBSy1</strain>
    </source>
</reference>
<evidence type="ECO:0000313" key="2">
    <source>
        <dbReference type="EMBL" id="RUO29236.1"/>
    </source>
</evidence>
<dbReference type="Gene3D" id="1.10.30.50">
    <property type="match status" value="1"/>
</dbReference>
<dbReference type="EMBL" id="PIPN01000004">
    <property type="protein sequence ID" value="RUO29236.1"/>
    <property type="molecule type" value="Genomic_DNA"/>
</dbReference>
<evidence type="ECO:0000313" key="3">
    <source>
        <dbReference type="Proteomes" id="UP000287410"/>
    </source>
</evidence>
<proteinExistence type="predicted"/>
<dbReference type="Proteomes" id="UP000287410">
    <property type="component" value="Unassembled WGS sequence"/>
</dbReference>
<dbReference type="InterPro" id="IPR058712">
    <property type="entry name" value="SRA_ScoMcrA"/>
</dbReference>
<comment type="caution">
    <text evidence="2">The sequence shown here is derived from an EMBL/GenBank/DDBJ whole genome shotgun (WGS) entry which is preliminary data.</text>
</comment>